<evidence type="ECO:0000256" key="1">
    <source>
        <dbReference type="SAM" id="MobiDB-lite"/>
    </source>
</evidence>
<dbReference type="Proteomes" id="UP000298781">
    <property type="component" value="Chromosome"/>
</dbReference>
<name>A0A4D7B1F9_9HYPH</name>
<reference evidence="2 3" key="1">
    <citation type="submission" date="2019-04" db="EMBL/GenBank/DDBJ databases">
        <title>Phreatobacter aquaticus sp. nov.</title>
        <authorList>
            <person name="Choi A."/>
        </authorList>
    </citation>
    <scope>NUCLEOTIDE SEQUENCE [LARGE SCALE GENOMIC DNA]</scope>
    <source>
        <strain evidence="2 3">KCTC 52518</strain>
    </source>
</reference>
<dbReference type="RefSeq" id="WP_136960021.1">
    <property type="nucleotide sequence ID" value="NZ_CP039690.1"/>
</dbReference>
<dbReference type="OrthoDB" id="8482093at2"/>
<dbReference type="AlphaFoldDB" id="A0A4D7B1F9"/>
<dbReference type="EMBL" id="CP039690">
    <property type="protein sequence ID" value="QCI64568.1"/>
    <property type="molecule type" value="Genomic_DNA"/>
</dbReference>
<evidence type="ECO:0000313" key="2">
    <source>
        <dbReference type="EMBL" id="QCI64568.1"/>
    </source>
</evidence>
<organism evidence="2 3">
    <name type="scientific">Phreatobacter stygius</name>
    <dbReference type="NCBI Taxonomy" id="1940610"/>
    <lineage>
        <taxon>Bacteria</taxon>
        <taxon>Pseudomonadati</taxon>
        <taxon>Pseudomonadota</taxon>
        <taxon>Alphaproteobacteria</taxon>
        <taxon>Hyphomicrobiales</taxon>
        <taxon>Phreatobacteraceae</taxon>
        <taxon>Phreatobacter</taxon>
    </lineage>
</organism>
<proteinExistence type="predicted"/>
<feature type="region of interest" description="Disordered" evidence="1">
    <location>
        <begin position="1"/>
        <end position="36"/>
    </location>
</feature>
<feature type="compositionally biased region" description="Low complexity" evidence="1">
    <location>
        <begin position="1"/>
        <end position="19"/>
    </location>
</feature>
<dbReference type="KEGG" id="pstg:E8M01_10195"/>
<gene>
    <name evidence="2" type="ORF">E8M01_10195</name>
</gene>
<protein>
    <submittedName>
        <fullName evidence="2">Uncharacterized protein</fullName>
    </submittedName>
</protein>
<evidence type="ECO:0000313" key="3">
    <source>
        <dbReference type="Proteomes" id="UP000298781"/>
    </source>
</evidence>
<sequence>MAVGQVGAPATGTVAPAGPSSGQNQSTGIARNEPPGRVVKTADVTVTLSPAARQHLSRTEGFAATIGTTKQPKAMTKPGISVDLSV</sequence>
<accession>A0A4D7B1F9</accession>
<feature type="compositionally biased region" description="Polar residues" evidence="1">
    <location>
        <begin position="20"/>
        <end position="29"/>
    </location>
</feature>
<keyword evidence="3" id="KW-1185">Reference proteome</keyword>